<proteinExistence type="predicted"/>
<feature type="compositionally biased region" description="Acidic residues" evidence="1">
    <location>
        <begin position="15"/>
        <end position="28"/>
    </location>
</feature>
<evidence type="ECO:0000313" key="2">
    <source>
        <dbReference type="EMBL" id="OBI81857.1"/>
    </source>
</evidence>
<dbReference type="Proteomes" id="UP000093795">
    <property type="component" value="Unassembled WGS sequence"/>
</dbReference>
<protein>
    <submittedName>
        <fullName evidence="2">Uncharacterized protein</fullName>
    </submittedName>
</protein>
<name>A0A1A3C696_MYCAS</name>
<gene>
    <name evidence="2" type="ORF">A9X01_22775</name>
</gene>
<dbReference type="Gene3D" id="1.10.1220.170">
    <property type="match status" value="1"/>
</dbReference>
<reference evidence="2 3" key="1">
    <citation type="submission" date="2016-06" db="EMBL/GenBank/DDBJ databases">
        <authorList>
            <person name="Kjaerup R.B."/>
            <person name="Dalgaard T.S."/>
            <person name="Juul-Madsen H.R."/>
        </authorList>
    </citation>
    <scope>NUCLEOTIDE SEQUENCE [LARGE SCALE GENOMIC DNA]</scope>
    <source>
        <strain evidence="2 3">1081914.2</strain>
    </source>
</reference>
<comment type="caution">
    <text evidence="2">The sequence shown here is derived from an EMBL/GenBank/DDBJ whole genome shotgun (WGS) entry which is preliminary data.</text>
</comment>
<accession>A0A1A3C696</accession>
<evidence type="ECO:0000256" key="1">
    <source>
        <dbReference type="SAM" id="MobiDB-lite"/>
    </source>
</evidence>
<dbReference type="AlphaFoldDB" id="A0A1A3C696"/>
<evidence type="ECO:0000313" key="3">
    <source>
        <dbReference type="Proteomes" id="UP000093795"/>
    </source>
</evidence>
<feature type="region of interest" description="Disordered" evidence="1">
    <location>
        <begin position="1"/>
        <end position="28"/>
    </location>
</feature>
<sequence length="82" mass="9140">MWEASDTSAHQGDSEAPDEWTIDELDDWPFDDPSIDVAALLQSLRESDADRAAGHTFGEEEIRARYGLPRPGVSDRPVSEPR</sequence>
<dbReference type="EMBL" id="LZKQ01000184">
    <property type="protein sequence ID" value="OBI81857.1"/>
    <property type="molecule type" value="Genomic_DNA"/>
</dbReference>
<feature type="compositionally biased region" description="Polar residues" evidence="1">
    <location>
        <begin position="1"/>
        <end position="11"/>
    </location>
</feature>
<organism evidence="2 3">
    <name type="scientific">Mycobacterium asiaticum</name>
    <dbReference type="NCBI Taxonomy" id="1790"/>
    <lineage>
        <taxon>Bacteria</taxon>
        <taxon>Bacillati</taxon>
        <taxon>Actinomycetota</taxon>
        <taxon>Actinomycetes</taxon>
        <taxon>Mycobacteriales</taxon>
        <taxon>Mycobacteriaceae</taxon>
        <taxon>Mycobacterium</taxon>
    </lineage>
</organism>
<feature type="region of interest" description="Disordered" evidence="1">
    <location>
        <begin position="50"/>
        <end position="82"/>
    </location>
</feature>
<feature type="compositionally biased region" description="Basic and acidic residues" evidence="1">
    <location>
        <begin position="50"/>
        <end position="64"/>
    </location>
</feature>